<gene>
    <name evidence="1" type="ORF">NOXIFER_222</name>
</gene>
<sequence length="277" mass="32058">MEDIQALALLRGIVAGLQAQDETLLSVFATQIDHTDQVVKVYLEPGQWAFYRPTKDSRELTLIFHSAEDLPNLFYRITGKHADGYEPVHMTADERYVDNSFKPKTYHRPNAEPDWLVQEYVTERDLRGFLPWAQWTEEERHDFLDKRFPGGDRYMSVSMTEVAALRADAQAHRQLLKDLEALGYDNFEQVITVLKNNRVGALVEKEYDIWIEGYAATGEHSPARFLGKARGYNFRSACIAYIDSLDEHKRKDWNEDRTAIWGCRLFDNEAAARKSYG</sequence>
<keyword evidence="2" id="KW-1185">Reference proteome</keyword>
<protein>
    <submittedName>
        <fullName evidence="1">Uncharacterized protein</fullName>
    </submittedName>
</protein>
<dbReference type="Proteomes" id="UP000224829">
    <property type="component" value="Segment"/>
</dbReference>
<evidence type="ECO:0000313" key="2">
    <source>
        <dbReference type="Proteomes" id="UP000224829"/>
    </source>
</evidence>
<evidence type="ECO:0000313" key="1">
    <source>
        <dbReference type="EMBL" id="ARV77387.1"/>
    </source>
</evidence>
<name>A0A1Y0T3D0_9CAUD</name>
<dbReference type="EMBL" id="MF063068">
    <property type="protein sequence ID" value="ARV77387.1"/>
    <property type="molecule type" value="Genomic_DNA"/>
</dbReference>
<organism evidence="1 2">
    <name type="scientific">Pseudomonas phage Noxifer</name>
    <dbReference type="NCBI Taxonomy" id="2006684"/>
    <lineage>
        <taxon>Viruses</taxon>
        <taxon>Duplodnaviria</taxon>
        <taxon>Heunggongvirae</taxon>
        <taxon>Uroviricota</taxon>
        <taxon>Caudoviricetes</taxon>
        <taxon>Chimalliviridae</taxon>
        <taxon>Noxifervirus</taxon>
        <taxon>Noxifervirus noxifer</taxon>
    </lineage>
</organism>
<accession>A0A1Y0T3D0</accession>
<dbReference type="OrthoDB" id="29143at10239"/>
<reference evidence="1 2" key="1">
    <citation type="submission" date="2017-05" db="EMBL/GenBank/DDBJ databases">
        <authorList>
            <person name="Song R."/>
            <person name="Chenine A.L."/>
            <person name="Ruprecht R.M."/>
        </authorList>
    </citation>
    <scope>NUCLEOTIDE SEQUENCE [LARGE SCALE GENOMIC DNA]</scope>
</reference>
<proteinExistence type="predicted"/>